<feature type="compositionally biased region" description="Polar residues" evidence="1">
    <location>
        <begin position="160"/>
        <end position="171"/>
    </location>
</feature>
<evidence type="ECO:0000313" key="4">
    <source>
        <dbReference type="EMBL" id="BBX38050.1"/>
    </source>
</evidence>
<evidence type="ECO:0000256" key="2">
    <source>
        <dbReference type="SAM" id="Phobius"/>
    </source>
</evidence>
<feature type="transmembrane region" description="Helical" evidence="2">
    <location>
        <begin position="116"/>
        <end position="142"/>
    </location>
</feature>
<sequence length="177" mass="18468">MLSLRMTMLLSGINGVALAGTRTRLAVQLPMVLFPAPPVTANQPAHTPSYNLFVNAFLSDPGGVRWSQQPSATGGNVPSMVGWRKAYPPDPSEVSLGAVPFTGVRESVLREDSTHIFWSGIALGIGGAAAVAWLQALLAAFVSRSAKRAASDGSQRENEPTPSQLSSTGTASPPRGT</sequence>
<accession>A0ABM7I553</accession>
<keyword evidence="5" id="KW-1185">Reference proteome</keyword>
<gene>
    <name evidence="4" type="ORF">MMAGJ_73320</name>
</gene>
<reference evidence="4 5" key="1">
    <citation type="journal article" date="2019" name="Emerg. Microbes Infect.">
        <title>Comprehensive subspecies identification of 175 nontuberculous mycobacteria species based on 7547 genomic profiles.</title>
        <authorList>
            <person name="Matsumoto Y."/>
            <person name="Kinjo T."/>
            <person name="Motooka D."/>
            <person name="Nabeya D."/>
            <person name="Jung N."/>
            <person name="Uechi K."/>
            <person name="Horii T."/>
            <person name="Iida T."/>
            <person name="Fujita J."/>
            <person name="Nakamura S."/>
        </authorList>
    </citation>
    <scope>NUCLEOTIDE SEQUENCE [LARGE SCALE GENOMIC DNA]</scope>
    <source>
        <strain evidence="4 5">JCM 12375</strain>
    </source>
</reference>
<evidence type="ECO:0000313" key="5">
    <source>
        <dbReference type="Proteomes" id="UP000465622"/>
    </source>
</evidence>
<feature type="chain" id="PRO_5046137663" evidence="3">
    <location>
        <begin position="20"/>
        <end position="177"/>
    </location>
</feature>
<organism evidence="4 5">
    <name type="scientific">Mycolicibacterium mageritense</name>
    <name type="common">Mycobacterium mageritense</name>
    <dbReference type="NCBI Taxonomy" id="53462"/>
    <lineage>
        <taxon>Bacteria</taxon>
        <taxon>Bacillati</taxon>
        <taxon>Actinomycetota</taxon>
        <taxon>Actinomycetes</taxon>
        <taxon>Mycobacteriales</taxon>
        <taxon>Mycobacteriaceae</taxon>
        <taxon>Mycolicibacterium</taxon>
    </lineage>
</organism>
<protein>
    <submittedName>
        <fullName evidence="4">Uncharacterized protein</fullName>
    </submittedName>
</protein>
<dbReference type="EMBL" id="AP022567">
    <property type="protein sequence ID" value="BBX38050.1"/>
    <property type="molecule type" value="Genomic_DNA"/>
</dbReference>
<feature type="region of interest" description="Disordered" evidence="1">
    <location>
        <begin position="148"/>
        <end position="177"/>
    </location>
</feature>
<keyword evidence="2" id="KW-0472">Membrane</keyword>
<proteinExistence type="predicted"/>
<keyword evidence="3" id="KW-0732">Signal</keyword>
<keyword evidence="2" id="KW-1133">Transmembrane helix</keyword>
<feature type="signal peptide" evidence="3">
    <location>
        <begin position="1"/>
        <end position="19"/>
    </location>
</feature>
<keyword evidence="2" id="KW-0812">Transmembrane</keyword>
<evidence type="ECO:0000256" key="3">
    <source>
        <dbReference type="SAM" id="SignalP"/>
    </source>
</evidence>
<evidence type="ECO:0000256" key="1">
    <source>
        <dbReference type="SAM" id="MobiDB-lite"/>
    </source>
</evidence>
<name>A0ABM7I553_MYCME</name>
<dbReference type="Proteomes" id="UP000465622">
    <property type="component" value="Chromosome"/>
</dbReference>